<dbReference type="EMBL" id="JARKIF010000005">
    <property type="protein sequence ID" value="KAJ7639565.1"/>
    <property type="molecule type" value="Genomic_DNA"/>
</dbReference>
<feature type="domain" description="CENP-V/GFA" evidence="4">
    <location>
        <begin position="9"/>
        <end position="121"/>
    </location>
</feature>
<name>A0AAD7C7V6_9AGAR</name>
<organism evidence="5 6">
    <name type="scientific">Roridomyces roridus</name>
    <dbReference type="NCBI Taxonomy" id="1738132"/>
    <lineage>
        <taxon>Eukaryota</taxon>
        <taxon>Fungi</taxon>
        <taxon>Dikarya</taxon>
        <taxon>Basidiomycota</taxon>
        <taxon>Agaricomycotina</taxon>
        <taxon>Agaricomycetes</taxon>
        <taxon>Agaricomycetidae</taxon>
        <taxon>Agaricales</taxon>
        <taxon>Marasmiineae</taxon>
        <taxon>Mycenaceae</taxon>
        <taxon>Roridomyces</taxon>
    </lineage>
</organism>
<dbReference type="AlphaFoldDB" id="A0AAD7C7V6"/>
<reference evidence="5" key="1">
    <citation type="submission" date="2023-03" db="EMBL/GenBank/DDBJ databases">
        <title>Massive genome expansion in bonnet fungi (Mycena s.s.) driven by repeated elements and novel gene families across ecological guilds.</title>
        <authorList>
            <consortium name="Lawrence Berkeley National Laboratory"/>
            <person name="Harder C.B."/>
            <person name="Miyauchi S."/>
            <person name="Viragh M."/>
            <person name="Kuo A."/>
            <person name="Thoen E."/>
            <person name="Andreopoulos B."/>
            <person name="Lu D."/>
            <person name="Skrede I."/>
            <person name="Drula E."/>
            <person name="Henrissat B."/>
            <person name="Morin E."/>
            <person name="Kohler A."/>
            <person name="Barry K."/>
            <person name="LaButti K."/>
            <person name="Morin E."/>
            <person name="Salamov A."/>
            <person name="Lipzen A."/>
            <person name="Mereny Z."/>
            <person name="Hegedus B."/>
            <person name="Baldrian P."/>
            <person name="Stursova M."/>
            <person name="Weitz H."/>
            <person name="Taylor A."/>
            <person name="Grigoriev I.V."/>
            <person name="Nagy L.G."/>
            <person name="Martin F."/>
            <person name="Kauserud H."/>
        </authorList>
    </citation>
    <scope>NUCLEOTIDE SEQUENCE</scope>
    <source>
        <strain evidence="5">9284</strain>
    </source>
</reference>
<evidence type="ECO:0000313" key="6">
    <source>
        <dbReference type="Proteomes" id="UP001221142"/>
    </source>
</evidence>
<dbReference type="Proteomes" id="UP001221142">
    <property type="component" value="Unassembled WGS sequence"/>
</dbReference>
<evidence type="ECO:0000256" key="1">
    <source>
        <dbReference type="ARBA" id="ARBA00005495"/>
    </source>
</evidence>
<sequence>MSESPLIEYRGNCHCAAFKFTFKAPEIKQTFACNCSICHKNSYLWGFPPEGIVVVKGDLDKTLKTYEFGNRKLLHKFCPTCGTSVLACKPDGRVEVNLRCLHEFDAVRLPIGATSNLASKEPLYNVPEPVQFDSVLEGAIVYQGSCHCGAIRYAHIASEPLKERTECNCSICTRDGVAWIYPGLTSGVIFEGLSSLTEYTLPVKEPVVYHGFCSICGVSIRERFEPGEINRDRKVALNARTINDPGGTVDLDKLELVIFDGKAVLPAYDAGW</sequence>
<keyword evidence="2" id="KW-0479">Metal-binding</keyword>
<evidence type="ECO:0000313" key="5">
    <source>
        <dbReference type="EMBL" id="KAJ7639565.1"/>
    </source>
</evidence>
<dbReference type="SUPFAM" id="SSF51316">
    <property type="entry name" value="Mss4-like"/>
    <property type="match status" value="2"/>
</dbReference>
<evidence type="ECO:0000256" key="2">
    <source>
        <dbReference type="ARBA" id="ARBA00022723"/>
    </source>
</evidence>
<dbReference type="PANTHER" id="PTHR28620:SF1">
    <property type="entry name" value="CENP-V_GFA DOMAIN-CONTAINING PROTEIN"/>
    <property type="match status" value="1"/>
</dbReference>
<keyword evidence="6" id="KW-1185">Reference proteome</keyword>
<dbReference type="GO" id="GO:0016846">
    <property type="term" value="F:carbon-sulfur lyase activity"/>
    <property type="evidence" value="ECO:0007669"/>
    <property type="project" value="InterPro"/>
</dbReference>
<accession>A0AAD7C7V6</accession>
<dbReference type="InterPro" id="IPR006913">
    <property type="entry name" value="CENP-V/GFA"/>
</dbReference>
<dbReference type="InterPro" id="IPR052355">
    <property type="entry name" value="CENP-V-like"/>
</dbReference>
<dbReference type="Gene3D" id="2.170.150.70">
    <property type="match status" value="2"/>
</dbReference>
<evidence type="ECO:0000256" key="3">
    <source>
        <dbReference type="ARBA" id="ARBA00022833"/>
    </source>
</evidence>
<evidence type="ECO:0000259" key="4">
    <source>
        <dbReference type="PROSITE" id="PS51891"/>
    </source>
</evidence>
<proteinExistence type="inferred from homology"/>
<dbReference type="PROSITE" id="PS51891">
    <property type="entry name" value="CENP_V_GFA"/>
    <property type="match status" value="2"/>
</dbReference>
<dbReference type="GO" id="GO:0046872">
    <property type="term" value="F:metal ion binding"/>
    <property type="evidence" value="ECO:0007669"/>
    <property type="project" value="UniProtKB-KW"/>
</dbReference>
<comment type="caution">
    <text evidence="5">The sequence shown here is derived from an EMBL/GenBank/DDBJ whole genome shotgun (WGS) entry which is preliminary data.</text>
</comment>
<dbReference type="PANTHER" id="PTHR28620">
    <property type="entry name" value="CENTROMERE PROTEIN V"/>
    <property type="match status" value="1"/>
</dbReference>
<feature type="domain" description="CENP-V/GFA" evidence="4">
    <location>
        <begin position="142"/>
        <end position="260"/>
    </location>
</feature>
<comment type="similarity">
    <text evidence="1">Belongs to the Gfa family.</text>
</comment>
<dbReference type="Pfam" id="PF04828">
    <property type="entry name" value="GFA"/>
    <property type="match status" value="2"/>
</dbReference>
<protein>
    <submittedName>
        <fullName evidence="5">Glutathione-dependent formaldehyde-activating enzyme</fullName>
    </submittedName>
</protein>
<keyword evidence="3" id="KW-0862">Zinc</keyword>
<gene>
    <name evidence="5" type="ORF">FB45DRAFT_1055654</name>
</gene>
<dbReference type="InterPro" id="IPR011057">
    <property type="entry name" value="Mss4-like_sf"/>
</dbReference>